<organism evidence="7 8">
    <name type="scientific">Mangrovibacterium marinum</name>
    <dbReference type="NCBI Taxonomy" id="1639118"/>
    <lineage>
        <taxon>Bacteria</taxon>
        <taxon>Pseudomonadati</taxon>
        <taxon>Bacteroidota</taxon>
        <taxon>Bacteroidia</taxon>
        <taxon>Marinilabiliales</taxon>
        <taxon>Prolixibacteraceae</taxon>
        <taxon>Mangrovibacterium</taxon>
    </lineage>
</organism>
<dbReference type="InterPro" id="IPR014284">
    <property type="entry name" value="RNA_pol_sigma-70_dom"/>
</dbReference>
<dbReference type="Gene3D" id="1.10.10.10">
    <property type="entry name" value="Winged helix-like DNA-binding domain superfamily/Winged helix DNA-binding domain"/>
    <property type="match status" value="1"/>
</dbReference>
<reference evidence="7 8" key="1">
    <citation type="submission" date="2018-04" db="EMBL/GenBank/DDBJ databases">
        <title>Genomic Encyclopedia of Archaeal and Bacterial Type Strains, Phase II (KMG-II): from individual species to whole genera.</title>
        <authorList>
            <person name="Goeker M."/>
        </authorList>
    </citation>
    <scope>NUCLEOTIDE SEQUENCE [LARGE SCALE GENOMIC DNA]</scope>
    <source>
        <strain evidence="7 8">DSM 28823</strain>
    </source>
</reference>
<gene>
    <name evidence="7" type="ORF">C8N47_108157</name>
</gene>
<dbReference type="SUPFAM" id="SSF88946">
    <property type="entry name" value="Sigma2 domain of RNA polymerase sigma factors"/>
    <property type="match status" value="1"/>
</dbReference>
<feature type="domain" description="RNA polymerase sigma-70 region 2" evidence="5">
    <location>
        <begin position="9"/>
        <end position="72"/>
    </location>
</feature>
<sequence length="160" mass="19100">MTAQEFKRLFDQYFDAIRRYIYYRSGNRELATDVAQEAFMKLWEKQLPYREKENVGLLYKMASDLFVSRYRHQQVEWEYQKKLTLDVETQSPEDELEYGELKSRYEEALGALSEKQRTVFLLSRLDGLKYSEIAERLEVSVKAVEKRMSAALSQLRQKLS</sequence>
<comment type="caution">
    <text evidence="7">The sequence shown here is derived from an EMBL/GenBank/DDBJ whole genome shotgun (WGS) entry which is preliminary data.</text>
</comment>
<dbReference type="SUPFAM" id="SSF88659">
    <property type="entry name" value="Sigma3 and sigma4 domains of RNA polymerase sigma factors"/>
    <property type="match status" value="1"/>
</dbReference>
<feature type="domain" description="RNA polymerase sigma factor 70 region 4 type 2" evidence="6">
    <location>
        <begin position="104"/>
        <end position="155"/>
    </location>
</feature>
<evidence type="ECO:0000313" key="7">
    <source>
        <dbReference type="EMBL" id="PTN08600.1"/>
    </source>
</evidence>
<keyword evidence="4" id="KW-0804">Transcription</keyword>
<evidence type="ECO:0000259" key="5">
    <source>
        <dbReference type="Pfam" id="PF04542"/>
    </source>
</evidence>
<dbReference type="GO" id="GO:0003677">
    <property type="term" value="F:DNA binding"/>
    <property type="evidence" value="ECO:0007669"/>
    <property type="project" value="InterPro"/>
</dbReference>
<proteinExistence type="inferred from homology"/>
<dbReference type="RefSeq" id="WP_107822404.1">
    <property type="nucleotide sequence ID" value="NZ_OY782574.1"/>
</dbReference>
<dbReference type="GO" id="GO:0006352">
    <property type="term" value="P:DNA-templated transcription initiation"/>
    <property type="evidence" value="ECO:0007669"/>
    <property type="project" value="InterPro"/>
</dbReference>
<accession>A0A2T5C1S0</accession>
<dbReference type="PANTHER" id="PTHR43133:SF46">
    <property type="entry name" value="RNA POLYMERASE SIGMA-70 FACTOR ECF SUBFAMILY"/>
    <property type="match status" value="1"/>
</dbReference>
<dbReference type="OrthoDB" id="9782991at2"/>
<evidence type="ECO:0000313" key="8">
    <source>
        <dbReference type="Proteomes" id="UP000243525"/>
    </source>
</evidence>
<keyword evidence="3" id="KW-0731">Sigma factor</keyword>
<dbReference type="CDD" id="cd06171">
    <property type="entry name" value="Sigma70_r4"/>
    <property type="match status" value="1"/>
</dbReference>
<evidence type="ECO:0000259" key="6">
    <source>
        <dbReference type="Pfam" id="PF08281"/>
    </source>
</evidence>
<keyword evidence="8" id="KW-1185">Reference proteome</keyword>
<dbReference type="InterPro" id="IPR014327">
    <property type="entry name" value="RNA_pol_sigma70_bacteroid"/>
</dbReference>
<dbReference type="InterPro" id="IPR013249">
    <property type="entry name" value="RNA_pol_sigma70_r4_t2"/>
</dbReference>
<evidence type="ECO:0000256" key="1">
    <source>
        <dbReference type="ARBA" id="ARBA00010641"/>
    </source>
</evidence>
<dbReference type="Pfam" id="PF08281">
    <property type="entry name" value="Sigma70_r4_2"/>
    <property type="match status" value="1"/>
</dbReference>
<protein>
    <submittedName>
        <fullName evidence="7">RNA polymerase sigma-70 factor (ECF subfamily)</fullName>
    </submittedName>
</protein>
<evidence type="ECO:0000256" key="4">
    <source>
        <dbReference type="ARBA" id="ARBA00023163"/>
    </source>
</evidence>
<dbReference type="InterPro" id="IPR007627">
    <property type="entry name" value="RNA_pol_sigma70_r2"/>
</dbReference>
<comment type="similarity">
    <text evidence="1">Belongs to the sigma-70 factor family. ECF subfamily.</text>
</comment>
<dbReference type="InterPro" id="IPR036388">
    <property type="entry name" value="WH-like_DNA-bd_sf"/>
</dbReference>
<dbReference type="InterPro" id="IPR013325">
    <property type="entry name" value="RNA_pol_sigma_r2"/>
</dbReference>
<dbReference type="InterPro" id="IPR039425">
    <property type="entry name" value="RNA_pol_sigma-70-like"/>
</dbReference>
<evidence type="ECO:0000256" key="2">
    <source>
        <dbReference type="ARBA" id="ARBA00023015"/>
    </source>
</evidence>
<name>A0A2T5C1S0_9BACT</name>
<dbReference type="Gene3D" id="1.10.1740.10">
    <property type="match status" value="1"/>
</dbReference>
<evidence type="ECO:0000256" key="3">
    <source>
        <dbReference type="ARBA" id="ARBA00023082"/>
    </source>
</evidence>
<dbReference type="AlphaFoldDB" id="A0A2T5C1S0"/>
<dbReference type="Pfam" id="PF04542">
    <property type="entry name" value="Sigma70_r2"/>
    <property type="match status" value="1"/>
</dbReference>
<dbReference type="GO" id="GO:0016987">
    <property type="term" value="F:sigma factor activity"/>
    <property type="evidence" value="ECO:0007669"/>
    <property type="project" value="UniProtKB-KW"/>
</dbReference>
<dbReference type="InterPro" id="IPR013324">
    <property type="entry name" value="RNA_pol_sigma_r3/r4-like"/>
</dbReference>
<dbReference type="Proteomes" id="UP000243525">
    <property type="component" value="Unassembled WGS sequence"/>
</dbReference>
<dbReference type="NCBIfam" id="TIGR02985">
    <property type="entry name" value="Sig70_bacteroi1"/>
    <property type="match status" value="1"/>
</dbReference>
<dbReference type="NCBIfam" id="TIGR02937">
    <property type="entry name" value="sigma70-ECF"/>
    <property type="match status" value="1"/>
</dbReference>
<keyword evidence="2" id="KW-0805">Transcription regulation</keyword>
<dbReference type="EMBL" id="QAAD01000008">
    <property type="protein sequence ID" value="PTN08600.1"/>
    <property type="molecule type" value="Genomic_DNA"/>
</dbReference>
<dbReference type="PANTHER" id="PTHR43133">
    <property type="entry name" value="RNA POLYMERASE ECF-TYPE SIGMA FACTO"/>
    <property type="match status" value="1"/>
</dbReference>